<sequence>MGKISTVEYLGDLRTEAVHLQSGDRILTDAPKDNEGKGEAFSPTDLVATSLASCMISVMGIKARHHGIDINGTKADVVKDMGVNPRHINAIRINIYFPQTYSKKERELLERTAHTCPVGNSLSENLEEDITFHYPD</sequence>
<dbReference type="PANTHER" id="PTHR39624">
    <property type="entry name" value="PROTEIN INVOLVED IN RIMO-MEDIATED BETA-METHYLTHIOLATION OF RIBOSOMAL PROTEIN S12 YCAO"/>
    <property type="match status" value="1"/>
</dbReference>
<dbReference type="InterPro" id="IPR015946">
    <property type="entry name" value="KH_dom-like_a/b"/>
</dbReference>
<name>A0A160VHS8_9ZZZZ</name>
<dbReference type="InterPro" id="IPR003718">
    <property type="entry name" value="OsmC/Ohr_fam"/>
</dbReference>
<dbReference type="PANTHER" id="PTHR39624:SF2">
    <property type="entry name" value="OSMC-LIKE PROTEIN"/>
    <property type="match status" value="1"/>
</dbReference>
<dbReference type="InterPro" id="IPR036102">
    <property type="entry name" value="OsmC/Ohrsf"/>
</dbReference>
<proteinExistence type="predicted"/>
<evidence type="ECO:0000313" key="1">
    <source>
        <dbReference type="EMBL" id="CUV10390.1"/>
    </source>
</evidence>
<reference evidence="1" key="1">
    <citation type="submission" date="2015-10" db="EMBL/GenBank/DDBJ databases">
        <authorList>
            <person name="Gilbert D.G."/>
        </authorList>
    </citation>
    <scope>NUCLEOTIDE SEQUENCE</scope>
</reference>
<dbReference type="EMBL" id="FAXC01000411">
    <property type="protein sequence ID" value="CUV10390.1"/>
    <property type="molecule type" value="Genomic_DNA"/>
</dbReference>
<gene>
    <name evidence="1" type="ORF">MGWOODY_Mmi1972</name>
</gene>
<protein>
    <submittedName>
        <fullName evidence="1">Putative stress-induced protein OsmC</fullName>
    </submittedName>
</protein>
<dbReference type="SUPFAM" id="SSF82784">
    <property type="entry name" value="OsmC-like"/>
    <property type="match status" value="1"/>
</dbReference>
<accession>A0A160VHS8</accession>
<dbReference type="Gene3D" id="3.30.300.20">
    <property type="match status" value="1"/>
</dbReference>
<dbReference type="AlphaFoldDB" id="A0A160VHS8"/>
<dbReference type="Pfam" id="PF02566">
    <property type="entry name" value="OsmC"/>
    <property type="match status" value="1"/>
</dbReference>
<organism evidence="1">
    <name type="scientific">hydrothermal vent metagenome</name>
    <dbReference type="NCBI Taxonomy" id="652676"/>
    <lineage>
        <taxon>unclassified sequences</taxon>
        <taxon>metagenomes</taxon>
        <taxon>ecological metagenomes</taxon>
    </lineage>
</organism>